<feature type="transmembrane region" description="Helical" evidence="1">
    <location>
        <begin position="18"/>
        <end position="39"/>
    </location>
</feature>
<proteinExistence type="predicted"/>
<gene>
    <name evidence="2" type="ORF">ACERK3_15745</name>
</gene>
<comment type="caution">
    <text evidence="2">The sequence shown here is derived from an EMBL/GenBank/DDBJ whole genome shotgun (WGS) entry which is preliminary data.</text>
</comment>
<dbReference type="Proteomes" id="UP001575105">
    <property type="component" value="Unassembled WGS sequence"/>
</dbReference>
<evidence type="ECO:0000313" key="3">
    <source>
        <dbReference type="Proteomes" id="UP001575105"/>
    </source>
</evidence>
<reference evidence="2 3" key="1">
    <citation type="submission" date="2024-08" db="EMBL/GenBank/DDBJ databases">
        <title>Whole-genome sequencing of halo(alkali)philic microorganisms from hypersaline lakes.</title>
        <authorList>
            <person name="Sorokin D.Y."/>
            <person name="Merkel A.Y."/>
            <person name="Messina E."/>
            <person name="Yakimov M."/>
        </authorList>
    </citation>
    <scope>NUCLEOTIDE SEQUENCE [LARGE SCALE GENOMIC DNA]</scope>
    <source>
        <strain evidence="2 3">AB-hyl4</strain>
    </source>
</reference>
<feature type="transmembrane region" description="Helical" evidence="1">
    <location>
        <begin position="51"/>
        <end position="71"/>
    </location>
</feature>
<keyword evidence="1" id="KW-1133">Transmembrane helix</keyword>
<accession>A0ABV4U9G6</accession>
<keyword evidence="1" id="KW-0812">Transmembrane</keyword>
<evidence type="ECO:0000256" key="1">
    <source>
        <dbReference type="SAM" id="Phobius"/>
    </source>
</evidence>
<evidence type="ECO:0000313" key="2">
    <source>
        <dbReference type="EMBL" id="MFA9479740.1"/>
    </source>
</evidence>
<feature type="transmembrane region" description="Helical" evidence="1">
    <location>
        <begin position="92"/>
        <end position="116"/>
    </location>
</feature>
<keyword evidence="1" id="KW-0472">Membrane</keyword>
<sequence length="157" mass="16810">MAGEAMLSKRALTITRGVWWALLVVQLFFGMGAVLVVGYRPGLEAVIDPPWPLYAVAAVALVVLAVAGYMIRRRLYQRRRRDDGAVQPDAYLTGNLVLLISMGVMGVAGMGVALAAMSMFPAVYITLAALSVQVVNMPTGDPLEPGRYADDQTPKSA</sequence>
<dbReference type="RefSeq" id="WP_425346663.1">
    <property type="nucleotide sequence ID" value="NZ_JBGUBD010000011.1"/>
</dbReference>
<keyword evidence="3" id="KW-1185">Reference proteome</keyword>
<dbReference type="EMBL" id="JBGUBD010000011">
    <property type="protein sequence ID" value="MFA9479740.1"/>
    <property type="molecule type" value="Genomic_DNA"/>
</dbReference>
<protein>
    <submittedName>
        <fullName evidence="2">Uncharacterized protein</fullName>
    </submittedName>
</protein>
<name>A0ABV4U9G6_9BACT</name>
<organism evidence="2 3">
    <name type="scientific">Natronomicrosphaera hydrolytica</name>
    <dbReference type="NCBI Taxonomy" id="3242702"/>
    <lineage>
        <taxon>Bacteria</taxon>
        <taxon>Pseudomonadati</taxon>
        <taxon>Planctomycetota</taxon>
        <taxon>Phycisphaerae</taxon>
        <taxon>Phycisphaerales</taxon>
        <taxon>Phycisphaeraceae</taxon>
        <taxon>Natronomicrosphaera</taxon>
    </lineage>
</organism>